<evidence type="ECO:0000313" key="1">
    <source>
        <dbReference type="EMBL" id="GMA88649.1"/>
    </source>
</evidence>
<dbReference type="Proteomes" id="UP001157017">
    <property type="component" value="Unassembled WGS sequence"/>
</dbReference>
<reference evidence="2" key="1">
    <citation type="journal article" date="2019" name="Int. J. Syst. Evol. Microbiol.">
        <title>The Global Catalogue of Microorganisms (GCM) 10K type strain sequencing project: providing services to taxonomists for standard genome sequencing and annotation.</title>
        <authorList>
            <consortium name="The Broad Institute Genomics Platform"/>
            <consortium name="The Broad Institute Genome Sequencing Center for Infectious Disease"/>
            <person name="Wu L."/>
            <person name="Ma J."/>
        </authorList>
    </citation>
    <scope>NUCLEOTIDE SEQUENCE [LARGE SCALE GENOMIC DNA]</scope>
    <source>
        <strain evidence="2">NBRC 108730</strain>
    </source>
</reference>
<accession>A0ABQ6JL99</accession>
<comment type="caution">
    <text evidence="1">The sequence shown here is derived from an EMBL/GenBank/DDBJ whole genome shotgun (WGS) entry which is preliminary data.</text>
</comment>
<dbReference type="Pfam" id="PF06108">
    <property type="entry name" value="DUF952"/>
    <property type="match status" value="1"/>
</dbReference>
<gene>
    <name evidence="1" type="ORF">GCM10025868_38990</name>
</gene>
<dbReference type="SUPFAM" id="SSF56399">
    <property type="entry name" value="ADP-ribosylation"/>
    <property type="match status" value="1"/>
</dbReference>
<dbReference type="EMBL" id="BSUZ01000001">
    <property type="protein sequence ID" value="GMA88649.1"/>
    <property type="molecule type" value="Genomic_DNA"/>
</dbReference>
<sequence>MLQRFYADVPAVDVLVLDVDRLEHEGASVLWETPHDVTDGPYPHVYGVVPVQAVVEVVRVEHEPGEPWTLPDVEALRPQAT</sequence>
<name>A0ABQ6JL99_9ACTN</name>
<dbReference type="InterPro" id="IPR009297">
    <property type="entry name" value="DUF952"/>
</dbReference>
<proteinExistence type="predicted"/>
<dbReference type="Gene3D" id="3.20.170.20">
    <property type="entry name" value="Protein of unknown function DUF952"/>
    <property type="match status" value="1"/>
</dbReference>
<keyword evidence="2" id="KW-1185">Reference proteome</keyword>
<organism evidence="1 2">
    <name type="scientific">Angustibacter aerolatus</name>
    <dbReference type="NCBI Taxonomy" id="1162965"/>
    <lineage>
        <taxon>Bacteria</taxon>
        <taxon>Bacillati</taxon>
        <taxon>Actinomycetota</taxon>
        <taxon>Actinomycetes</taxon>
        <taxon>Kineosporiales</taxon>
        <taxon>Kineosporiaceae</taxon>
    </lineage>
</organism>
<protein>
    <submittedName>
        <fullName evidence="1">Uncharacterized protein</fullName>
    </submittedName>
</protein>
<evidence type="ECO:0000313" key="2">
    <source>
        <dbReference type="Proteomes" id="UP001157017"/>
    </source>
</evidence>